<dbReference type="SUPFAM" id="SSF53041">
    <property type="entry name" value="Resolvase-like"/>
    <property type="match status" value="1"/>
</dbReference>
<dbReference type="Proteomes" id="UP000318538">
    <property type="component" value="Chromosome"/>
</dbReference>
<evidence type="ECO:0000256" key="1">
    <source>
        <dbReference type="SAM" id="Coils"/>
    </source>
</evidence>
<reference evidence="4 5" key="1">
    <citation type="submission" date="2019-02" db="EMBL/GenBank/DDBJ databases">
        <title>Deep-cultivation of Planctomycetes and their phenomic and genomic characterization uncovers novel biology.</title>
        <authorList>
            <person name="Wiegand S."/>
            <person name="Jogler M."/>
            <person name="Boedeker C."/>
            <person name="Pinto D."/>
            <person name="Vollmers J."/>
            <person name="Rivas-Marin E."/>
            <person name="Kohn T."/>
            <person name="Peeters S.H."/>
            <person name="Heuer A."/>
            <person name="Rast P."/>
            <person name="Oberbeckmann S."/>
            <person name="Bunk B."/>
            <person name="Jeske O."/>
            <person name="Meyerdierks A."/>
            <person name="Storesund J.E."/>
            <person name="Kallscheuer N."/>
            <person name="Luecker S."/>
            <person name="Lage O.M."/>
            <person name="Pohl T."/>
            <person name="Merkel B.J."/>
            <person name="Hornburger P."/>
            <person name="Mueller R.-W."/>
            <person name="Bruemmer F."/>
            <person name="Labrenz M."/>
            <person name="Spormann A.M."/>
            <person name="Op den Camp H."/>
            <person name="Overmann J."/>
            <person name="Amann R."/>
            <person name="Jetten M.S.M."/>
            <person name="Mascher T."/>
            <person name="Medema M.H."/>
            <person name="Devos D.P."/>
            <person name="Kaster A.-K."/>
            <person name="Ovreas L."/>
            <person name="Rohde M."/>
            <person name="Galperin M.Y."/>
            <person name="Jogler C."/>
        </authorList>
    </citation>
    <scope>NUCLEOTIDE SEQUENCE [LARGE SCALE GENOMIC DNA]</scope>
    <source>
        <strain evidence="4 5">K22_7</strain>
    </source>
</reference>
<feature type="domain" description="Resolvase/invertase-type recombinase catalytic" evidence="2">
    <location>
        <begin position="11"/>
        <end position="160"/>
    </location>
</feature>
<dbReference type="RefSeq" id="WP_145176202.1">
    <property type="nucleotide sequence ID" value="NZ_CP036525.1"/>
</dbReference>
<keyword evidence="1" id="KW-0175">Coiled coil</keyword>
<dbReference type="InterPro" id="IPR006119">
    <property type="entry name" value="Resolv_N"/>
</dbReference>
<evidence type="ECO:0000259" key="3">
    <source>
        <dbReference type="PROSITE" id="PS51737"/>
    </source>
</evidence>
<dbReference type="Pfam" id="PF13408">
    <property type="entry name" value="Zn_ribbon_recom"/>
    <property type="match status" value="1"/>
</dbReference>
<gene>
    <name evidence="4" type="ORF">K227x_62120</name>
</gene>
<dbReference type="EMBL" id="CP036525">
    <property type="protein sequence ID" value="QDT07784.1"/>
    <property type="molecule type" value="Genomic_DNA"/>
</dbReference>
<dbReference type="Pfam" id="PF00239">
    <property type="entry name" value="Resolvase"/>
    <property type="match status" value="1"/>
</dbReference>
<sequence length="546" mass="61409">MRVSRSKGSKRAVIYLRMSSNPQKDSIPQQREACLLYAADHGYEVVAEYADEAITGIASKLKRSGFQQLVEDAQAGKFEFVICWEQNRASRSKPREFFAEMDPIASAGVKLVFTNKGVVDLDKFTDFLTVACDANSANDYVLSMARSVVRGQHEKKATKGKWVGGTPPFAMDYIRTDPKKDPKAGDIVLGDPDDVETVRCVFRWYQEGFSHRGILEKMQSERGVKRTQNFVQRMLVNPFYVGDYRWNRKTRGRFFALRDGRITDDFKAGVNEESDTVYIPNNHPAIIDRETWTRVQHLVAERSTKTTPFRNGGVHLLTGLCRCARCGSGFSGSRHKGKNGNLDRLVLTCNGYRHGTCGANYVDQRDIVASVVASLDSVLSPEHVEKIREEYYANVADRREGNNAEALRRSLVKREAEYAELRGKIQKLPPDLLEDFTGDLRQHKAEIEKMRGDIAEAEAVDRDNSTPSVKFDSQLSTLTNIVADLKEAVADLVDTEPRLVREMLAALVESISLDVEPRKVSEKHTRYDLKSGEITLKPGFNLIASP</sequence>
<organism evidence="4 5">
    <name type="scientific">Rubripirellula lacrimiformis</name>
    <dbReference type="NCBI Taxonomy" id="1930273"/>
    <lineage>
        <taxon>Bacteria</taxon>
        <taxon>Pseudomonadati</taxon>
        <taxon>Planctomycetota</taxon>
        <taxon>Planctomycetia</taxon>
        <taxon>Pirellulales</taxon>
        <taxon>Pirellulaceae</taxon>
        <taxon>Rubripirellula</taxon>
    </lineage>
</organism>
<evidence type="ECO:0000313" key="4">
    <source>
        <dbReference type="EMBL" id="QDT07784.1"/>
    </source>
</evidence>
<feature type="coiled-coil region" evidence="1">
    <location>
        <begin position="404"/>
        <end position="460"/>
    </location>
</feature>
<feature type="domain" description="Recombinase" evidence="3">
    <location>
        <begin position="168"/>
        <end position="305"/>
    </location>
</feature>
<proteinExistence type="predicted"/>
<dbReference type="GO" id="GO:0003677">
    <property type="term" value="F:DNA binding"/>
    <property type="evidence" value="ECO:0007669"/>
    <property type="project" value="InterPro"/>
</dbReference>
<dbReference type="Gene3D" id="3.90.1750.20">
    <property type="entry name" value="Putative Large Serine Recombinase, Chain B, Domain 2"/>
    <property type="match status" value="1"/>
</dbReference>
<dbReference type="InterPro" id="IPR036162">
    <property type="entry name" value="Resolvase-like_N_sf"/>
</dbReference>
<name>A0A517NKW6_9BACT</name>
<dbReference type="GO" id="GO:0000150">
    <property type="term" value="F:DNA strand exchange activity"/>
    <property type="evidence" value="ECO:0007669"/>
    <property type="project" value="InterPro"/>
</dbReference>
<dbReference type="InterPro" id="IPR025827">
    <property type="entry name" value="Zn_ribbon_recom_dom"/>
</dbReference>
<evidence type="ECO:0000259" key="2">
    <source>
        <dbReference type="PROSITE" id="PS51736"/>
    </source>
</evidence>
<dbReference type="PANTHER" id="PTHR30461">
    <property type="entry name" value="DNA-INVERTASE FROM LAMBDOID PROPHAGE"/>
    <property type="match status" value="1"/>
</dbReference>
<keyword evidence="5" id="KW-1185">Reference proteome</keyword>
<dbReference type="PANTHER" id="PTHR30461:SF23">
    <property type="entry name" value="DNA RECOMBINASE-RELATED"/>
    <property type="match status" value="1"/>
</dbReference>
<dbReference type="KEGG" id="rlc:K227x_62120"/>
<dbReference type="PROSITE" id="PS51736">
    <property type="entry name" value="RECOMBINASES_3"/>
    <property type="match status" value="1"/>
</dbReference>
<dbReference type="SMART" id="SM00857">
    <property type="entry name" value="Resolvase"/>
    <property type="match status" value="1"/>
</dbReference>
<dbReference type="PROSITE" id="PS51737">
    <property type="entry name" value="RECOMBINASE_DNA_BIND"/>
    <property type="match status" value="1"/>
</dbReference>
<dbReference type="Gene3D" id="3.40.50.1390">
    <property type="entry name" value="Resolvase, N-terminal catalytic domain"/>
    <property type="match status" value="1"/>
</dbReference>
<dbReference type="InterPro" id="IPR011109">
    <property type="entry name" value="DNA_bind_recombinase_dom"/>
</dbReference>
<dbReference type="InterPro" id="IPR050639">
    <property type="entry name" value="SSR_resolvase"/>
</dbReference>
<dbReference type="OrthoDB" id="239984at2"/>
<dbReference type="InterPro" id="IPR038109">
    <property type="entry name" value="DNA_bind_recomb_sf"/>
</dbReference>
<dbReference type="Pfam" id="PF07508">
    <property type="entry name" value="Recombinase"/>
    <property type="match status" value="1"/>
</dbReference>
<accession>A0A517NKW6</accession>
<dbReference type="AlphaFoldDB" id="A0A517NKW6"/>
<evidence type="ECO:0008006" key="6">
    <source>
        <dbReference type="Google" id="ProtNLM"/>
    </source>
</evidence>
<evidence type="ECO:0000313" key="5">
    <source>
        <dbReference type="Proteomes" id="UP000318538"/>
    </source>
</evidence>
<protein>
    <recommendedName>
        <fullName evidence="6">Recombinase</fullName>
    </recommendedName>
</protein>
<dbReference type="CDD" id="cd00338">
    <property type="entry name" value="Ser_Recombinase"/>
    <property type="match status" value="1"/>
</dbReference>